<sequence length="436" mass="50501">MALDSVQIRTRSLLRRLKNGDVSKPLSREQKIHEAILLSFSSPVPDQVGQLLHLSSREWQRLLHWLDVSGLTLYLLERFKELGLRDTLPQPVLDRLQQNMDDNKKRTQGMLEESIALQREFQQAGLSYAVMKGVSLCPISVPRPELRHQFDLDYLIAERSVPEARRVLERRGYRLYAISGKSWEFKLNETPHVSTKDFYKDLPDRAVELHLETETSSQTSRLARIVPREICGLTMPVLSPIDLFLGQGLHAFKDVCSEFSRTAHLLEFYRHVLARYDDDRFWRDLRATAERDPRASLGIGVVIYLITNIMGDFAPEMLMDWTVGALPPSALLWVDLYGRRTVFGKHPGSKLYLLLQRELETAGVSGRRPIKKSLLPSKLPPIVIRSLSHETISTRIARYRVQTRFILSRLRFHAVEGFRYAVESYRWQRHLDRLPI</sequence>
<evidence type="ECO:0008006" key="3">
    <source>
        <dbReference type="Google" id="ProtNLM"/>
    </source>
</evidence>
<gene>
    <name evidence="1" type="ordered locus">AciPR4_2624</name>
</gene>
<dbReference type="RefSeq" id="WP_013569135.1">
    <property type="nucleotide sequence ID" value="NC_014963.1"/>
</dbReference>
<evidence type="ECO:0000313" key="2">
    <source>
        <dbReference type="Proteomes" id="UP000006844"/>
    </source>
</evidence>
<dbReference type="Proteomes" id="UP000006844">
    <property type="component" value="Chromosome"/>
</dbReference>
<dbReference type="eggNOG" id="COG1596">
    <property type="taxonomic scope" value="Bacteria"/>
</dbReference>
<dbReference type="STRING" id="401053.AciPR4_2624"/>
<proteinExistence type="predicted"/>
<dbReference type="HOGENOM" id="CLU_666954_0_0_0"/>
<keyword evidence="2" id="KW-1185">Reference proteome</keyword>
<dbReference type="AlphaFoldDB" id="E8V154"/>
<name>E8V154_TERSS</name>
<dbReference type="OrthoDB" id="113217at2"/>
<dbReference type="KEGG" id="tsa:AciPR4_2624"/>
<evidence type="ECO:0000313" key="1">
    <source>
        <dbReference type="EMBL" id="ADV83402.1"/>
    </source>
</evidence>
<organism evidence="1 2">
    <name type="scientific">Terriglobus saanensis (strain ATCC BAA-1853 / DSM 23119 / SP1PR4)</name>
    <dbReference type="NCBI Taxonomy" id="401053"/>
    <lineage>
        <taxon>Bacteria</taxon>
        <taxon>Pseudomonadati</taxon>
        <taxon>Acidobacteriota</taxon>
        <taxon>Terriglobia</taxon>
        <taxon>Terriglobales</taxon>
        <taxon>Acidobacteriaceae</taxon>
        <taxon>Terriglobus</taxon>
    </lineage>
</organism>
<dbReference type="EMBL" id="CP002467">
    <property type="protein sequence ID" value="ADV83402.1"/>
    <property type="molecule type" value="Genomic_DNA"/>
</dbReference>
<reference evidence="1 2" key="1">
    <citation type="journal article" date="2012" name="Stand. Genomic Sci.">
        <title>Complete genome sequence of Terriglobus saanensis type strain SP1PR4(T), an Acidobacteria from tundra soil.</title>
        <authorList>
            <person name="Rawat S.R."/>
            <person name="Mannisto M.K."/>
            <person name="Starovoytov V."/>
            <person name="Goodwin L."/>
            <person name="Nolan M."/>
            <person name="Hauser L."/>
            <person name="Land M."/>
            <person name="Davenport K.W."/>
            <person name="Woyke T."/>
            <person name="Haggblom M.M."/>
        </authorList>
    </citation>
    <scope>NUCLEOTIDE SEQUENCE</scope>
    <source>
        <strain evidence="2">ATCC BAA-1853 / DSM 23119 / SP1PR4</strain>
    </source>
</reference>
<dbReference type="Pfam" id="PF14907">
    <property type="entry name" value="NTP_transf_5"/>
    <property type="match status" value="1"/>
</dbReference>
<protein>
    <recommendedName>
        <fullName evidence="3">Nucleotidyltransferase family protein</fullName>
    </recommendedName>
</protein>
<accession>E8V154</accession>
<dbReference type="InterPro" id="IPR039498">
    <property type="entry name" value="NTP_transf_5"/>
</dbReference>